<dbReference type="EMBL" id="JBHULT010000006">
    <property type="protein sequence ID" value="MFD2517442.1"/>
    <property type="molecule type" value="Genomic_DNA"/>
</dbReference>
<dbReference type="InterPro" id="IPR003754">
    <property type="entry name" value="4pyrrol_synth_uPrphyn_synth"/>
</dbReference>
<dbReference type="PANTHER" id="PTHR12390">
    <property type="entry name" value="UROPORPHYRINOGEN III SYNTHASE"/>
    <property type="match status" value="1"/>
</dbReference>
<evidence type="ECO:0000313" key="2">
    <source>
        <dbReference type="EMBL" id="MFD2517442.1"/>
    </source>
</evidence>
<dbReference type="SUPFAM" id="SSF69618">
    <property type="entry name" value="HemD-like"/>
    <property type="match status" value="1"/>
</dbReference>
<organism evidence="2 3">
    <name type="scientific">Salinimicrobium flavum</name>
    <dbReference type="NCBI Taxonomy" id="1737065"/>
    <lineage>
        <taxon>Bacteria</taxon>
        <taxon>Pseudomonadati</taxon>
        <taxon>Bacteroidota</taxon>
        <taxon>Flavobacteriia</taxon>
        <taxon>Flavobacteriales</taxon>
        <taxon>Flavobacteriaceae</taxon>
        <taxon>Salinimicrobium</taxon>
    </lineage>
</organism>
<dbReference type="Pfam" id="PF02602">
    <property type="entry name" value="HEM4"/>
    <property type="match status" value="1"/>
</dbReference>
<name>A0ABW5IWE3_9FLAO</name>
<gene>
    <name evidence="2" type="ORF">ACFSTG_06010</name>
</gene>
<sequence length="237" mass="26081">MKNKTNPEVKPSPATHVAGTKSLLSTKTLTPAQKELILNAGIGLVEKEFISIVSLNFQLNSIPENIIFTSKNAVKAILDHPAVSQLRTRNVFCVGEKTAALLKENDFTVVKAADYGNILADAIVKNYQKEDFLFFCGKNRHPALPDTLKANGVRLIEIEVYDTLLEPKKIDRIFDGVLFFSPSAVQSFYSENTAEESIAFCIGKTTASEAEKYTGNIVVANKPTTENLIVQAVKKFK</sequence>
<dbReference type="PANTHER" id="PTHR12390:SF0">
    <property type="entry name" value="UROPORPHYRINOGEN-III SYNTHASE"/>
    <property type="match status" value="1"/>
</dbReference>
<evidence type="ECO:0000313" key="3">
    <source>
        <dbReference type="Proteomes" id="UP001597468"/>
    </source>
</evidence>
<dbReference type="InterPro" id="IPR039793">
    <property type="entry name" value="UROS/Hem4"/>
</dbReference>
<keyword evidence="2" id="KW-0456">Lyase</keyword>
<dbReference type="Gene3D" id="3.40.50.10090">
    <property type="match status" value="2"/>
</dbReference>
<dbReference type="Proteomes" id="UP001597468">
    <property type="component" value="Unassembled WGS sequence"/>
</dbReference>
<keyword evidence="3" id="KW-1185">Reference proteome</keyword>
<dbReference type="InterPro" id="IPR036108">
    <property type="entry name" value="4pyrrol_syn_uPrphyn_synt_sf"/>
</dbReference>
<dbReference type="CDD" id="cd06578">
    <property type="entry name" value="HemD"/>
    <property type="match status" value="1"/>
</dbReference>
<protein>
    <submittedName>
        <fullName evidence="2">Uroporphyrinogen-III synthase</fullName>
        <ecNumber evidence="2">4.2.1.75</ecNumber>
    </submittedName>
</protein>
<reference evidence="3" key="1">
    <citation type="journal article" date="2019" name="Int. J. Syst. Evol. Microbiol.">
        <title>The Global Catalogue of Microorganisms (GCM) 10K type strain sequencing project: providing services to taxonomists for standard genome sequencing and annotation.</title>
        <authorList>
            <consortium name="The Broad Institute Genomics Platform"/>
            <consortium name="The Broad Institute Genome Sequencing Center for Infectious Disease"/>
            <person name="Wu L."/>
            <person name="Ma J."/>
        </authorList>
    </citation>
    <scope>NUCLEOTIDE SEQUENCE [LARGE SCALE GENOMIC DNA]</scope>
    <source>
        <strain evidence="3">KCTC 42585</strain>
    </source>
</reference>
<dbReference type="RefSeq" id="WP_380749631.1">
    <property type="nucleotide sequence ID" value="NZ_JBHULT010000006.1"/>
</dbReference>
<dbReference type="GO" id="GO:0004852">
    <property type="term" value="F:uroporphyrinogen-III synthase activity"/>
    <property type="evidence" value="ECO:0007669"/>
    <property type="project" value="UniProtKB-EC"/>
</dbReference>
<feature type="domain" description="Tetrapyrrole biosynthesis uroporphyrinogen III synthase" evidence="1">
    <location>
        <begin position="56"/>
        <end position="229"/>
    </location>
</feature>
<evidence type="ECO:0000259" key="1">
    <source>
        <dbReference type="Pfam" id="PF02602"/>
    </source>
</evidence>
<dbReference type="EC" id="4.2.1.75" evidence="2"/>
<accession>A0ABW5IWE3</accession>
<proteinExistence type="predicted"/>
<comment type="caution">
    <text evidence="2">The sequence shown here is derived from an EMBL/GenBank/DDBJ whole genome shotgun (WGS) entry which is preliminary data.</text>
</comment>